<dbReference type="GO" id="GO:0003677">
    <property type="term" value="F:DNA binding"/>
    <property type="evidence" value="ECO:0007669"/>
    <property type="project" value="InterPro"/>
</dbReference>
<evidence type="ECO:0000313" key="3">
    <source>
        <dbReference type="EMBL" id="MUM78901.1"/>
    </source>
</evidence>
<dbReference type="PANTHER" id="PTHR30007:SF0">
    <property type="entry name" value="TRANSPOSASE"/>
    <property type="match status" value="1"/>
</dbReference>
<keyword evidence="4" id="KW-1185">Reference proteome</keyword>
<feature type="domain" description="Transposase IS4-like" evidence="1">
    <location>
        <begin position="113"/>
        <end position="271"/>
    </location>
</feature>
<gene>
    <name evidence="3" type="ORF">GKC30_14830</name>
</gene>
<proteinExistence type="predicted"/>
<dbReference type="NCBIfam" id="NF033580">
    <property type="entry name" value="transpos_IS5_3"/>
    <property type="match status" value="1"/>
</dbReference>
<comment type="caution">
    <text evidence="3">The sequence shown here is derived from an EMBL/GenBank/DDBJ whole genome shotgun (WGS) entry which is preliminary data.</text>
</comment>
<dbReference type="Pfam" id="PF13340">
    <property type="entry name" value="DUF4096"/>
    <property type="match status" value="1"/>
</dbReference>
<reference evidence="3 4" key="1">
    <citation type="submission" date="2019-11" db="EMBL/GenBank/DDBJ databases">
        <title>Pseudodesulfovibrio alkaliphilus, sp. nov., an alkaliphilic sulfate-reducing bacteria from mud volcano of Taman peninsula, Russia.</title>
        <authorList>
            <person name="Frolova A."/>
            <person name="Merkel A.Y."/>
            <person name="Slobodkin A.I."/>
        </authorList>
    </citation>
    <scope>NUCLEOTIDE SEQUENCE [LARGE SCALE GENOMIC DNA]</scope>
    <source>
        <strain evidence="3 4">F-1</strain>
    </source>
</reference>
<evidence type="ECO:0000313" key="4">
    <source>
        <dbReference type="Proteomes" id="UP000461162"/>
    </source>
</evidence>
<dbReference type="Pfam" id="PF01609">
    <property type="entry name" value="DDE_Tnp_1"/>
    <property type="match status" value="1"/>
</dbReference>
<name>A0A7K1KSQ0_9BACT</name>
<dbReference type="InterPro" id="IPR002559">
    <property type="entry name" value="Transposase_11"/>
</dbReference>
<protein>
    <submittedName>
        <fullName evidence="3">IS5 family transposase</fullName>
    </submittedName>
</protein>
<feature type="domain" description="Insertion element IS402-like" evidence="2">
    <location>
        <begin position="10"/>
        <end position="93"/>
    </location>
</feature>
<dbReference type="EMBL" id="WODC01000026">
    <property type="protein sequence ID" value="MUM78901.1"/>
    <property type="molecule type" value="Genomic_DNA"/>
</dbReference>
<evidence type="ECO:0000259" key="2">
    <source>
        <dbReference type="Pfam" id="PF13340"/>
    </source>
</evidence>
<dbReference type="RefSeq" id="WP_155935750.1">
    <property type="nucleotide sequence ID" value="NZ_WODC01000026.1"/>
</dbReference>
<organism evidence="3 4">
    <name type="scientific">Pseudodesulfovibrio alkaliphilus</name>
    <dbReference type="NCBI Taxonomy" id="2661613"/>
    <lineage>
        <taxon>Bacteria</taxon>
        <taxon>Pseudomonadati</taxon>
        <taxon>Thermodesulfobacteriota</taxon>
        <taxon>Desulfovibrionia</taxon>
        <taxon>Desulfovibrionales</taxon>
        <taxon>Desulfovibrionaceae</taxon>
    </lineage>
</organism>
<dbReference type="InterPro" id="IPR025161">
    <property type="entry name" value="IS402-like_dom"/>
</dbReference>
<dbReference type="GO" id="GO:0006313">
    <property type="term" value="P:DNA transposition"/>
    <property type="evidence" value="ECO:0007669"/>
    <property type="project" value="InterPro"/>
</dbReference>
<sequence length="282" mass="31512">MSTKVKSWEVSDEFWAIVEPLVPAPKRDEARAYTRKSGGGRKPLAPRKVFEAIVYVLRTGIQWKALPKEVFGSPSSIHAYFRKWEQEGFFLALWRAGLAEYNEMMGIAWEWQAVDGGMFKAPLAQEAVGRNPTDRGKKRGSKRHLLVDARGVPLSIVVTGANRHDVSQLEAVLAGKVANKPAGLEVAENLCADAGYAGEGPRNAIEEAGYAPHVRPRGEEIAEKERNPDFKPRRWVVEVSLSWFNRFRKLLVRFEKLLSSHMALTHLAAAIIALRKIGIIYG</sequence>
<dbReference type="Proteomes" id="UP000461162">
    <property type="component" value="Unassembled WGS sequence"/>
</dbReference>
<accession>A0A7K1KSQ0</accession>
<dbReference type="PANTHER" id="PTHR30007">
    <property type="entry name" value="PHP DOMAIN PROTEIN"/>
    <property type="match status" value="1"/>
</dbReference>
<evidence type="ECO:0000259" key="1">
    <source>
        <dbReference type="Pfam" id="PF01609"/>
    </source>
</evidence>
<dbReference type="GO" id="GO:0004803">
    <property type="term" value="F:transposase activity"/>
    <property type="evidence" value="ECO:0007669"/>
    <property type="project" value="InterPro"/>
</dbReference>
<dbReference type="AlphaFoldDB" id="A0A7K1KSQ0"/>